<dbReference type="PANTHER" id="PTHR32282">
    <property type="entry name" value="BINDING PROTEIN TRANSPEPTIDASE, PUTATIVE-RELATED"/>
    <property type="match status" value="1"/>
</dbReference>
<dbReference type="InterPro" id="IPR036950">
    <property type="entry name" value="PBP_transglycosylase"/>
</dbReference>
<dbReference type="InterPro" id="IPR001264">
    <property type="entry name" value="Glyco_trans_51"/>
</dbReference>
<dbReference type="SUPFAM" id="SSF56601">
    <property type="entry name" value="beta-lactamase/transpeptidase-like"/>
    <property type="match status" value="1"/>
</dbReference>
<dbReference type="Pfam" id="PF00912">
    <property type="entry name" value="Transgly"/>
    <property type="match status" value="1"/>
</dbReference>
<evidence type="ECO:0000256" key="8">
    <source>
        <dbReference type="ARBA" id="ARBA00022801"/>
    </source>
</evidence>
<evidence type="ECO:0000256" key="7">
    <source>
        <dbReference type="ARBA" id="ARBA00022679"/>
    </source>
</evidence>
<keyword evidence="8" id="KW-0378">Hydrolase</keyword>
<gene>
    <name evidence="16" type="ORF">EV666_101566</name>
</gene>
<evidence type="ECO:0000256" key="12">
    <source>
        <dbReference type="SAM" id="Phobius"/>
    </source>
</evidence>
<dbReference type="UniPathway" id="UPA00219"/>
<keyword evidence="4" id="KW-0121">Carboxypeptidase</keyword>
<dbReference type="GO" id="GO:0030288">
    <property type="term" value="C:outer membrane-bounded periplasmic space"/>
    <property type="evidence" value="ECO:0007669"/>
    <property type="project" value="TreeGrafter"/>
</dbReference>
<evidence type="ECO:0000256" key="4">
    <source>
        <dbReference type="ARBA" id="ARBA00022645"/>
    </source>
</evidence>
<dbReference type="GO" id="GO:0009252">
    <property type="term" value="P:peptidoglycan biosynthetic process"/>
    <property type="evidence" value="ECO:0007669"/>
    <property type="project" value="UniProtKB-UniPathway"/>
</dbReference>
<proteinExistence type="inferred from homology"/>
<evidence type="ECO:0000259" key="13">
    <source>
        <dbReference type="Pfam" id="PF00905"/>
    </source>
</evidence>
<evidence type="ECO:0000256" key="2">
    <source>
        <dbReference type="ARBA" id="ARBA00007090"/>
    </source>
</evidence>
<keyword evidence="6" id="KW-0328">Glycosyltransferase</keyword>
<dbReference type="Gene3D" id="1.10.3810.10">
    <property type="entry name" value="Biosynthetic peptidoglycan transglycosylase-like"/>
    <property type="match status" value="1"/>
</dbReference>
<keyword evidence="12" id="KW-0812">Transmembrane</keyword>
<evidence type="ECO:0000259" key="14">
    <source>
        <dbReference type="Pfam" id="PF00912"/>
    </source>
</evidence>
<name>A0A4R2GYD9_9HYPH</name>
<evidence type="ECO:0000259" key="15">
    <source>
        <dbReference type="Pfam" id="PF06832"/>
    </source>
</evidence>
<feature type="transmembrane region" description="Helical" evidence="12">
    <location>
        <begin position="23"/>
        <end position="42"/>
    </location>
</feature>
<evidence type="ECO:0000256" key="6">
    <source>
        <dbReference type="ARBA" id="ARBA00022676"/>
    </source>
</evidence>
<comment type="similarity">
    <text evidence="2">In the C-terminal section; belongs to the transpeptidase family.</text>
</comment>
<dbReference type="Pfam" id="PF06832">
    <property type="entry name" value="BiPBP_C"/>
    <property type="match status" value="1"/>
</dbReference>
<dbReference type="AlphaFoldDB" id="A0A4R2GYD9"/>
<sequence>MSGTGTAGDGAPGGRRGRRLRRLGLVALLVTAAGAGGAYLALRSYAAALGPIDLSVLQRTSPLALDREGLLLRAFATPEGRWRLPVKLAEVDPHFINLLKVYEDRRFDAHGGVDVIGVARAAWQLARNGRVVSGASTLSMQAARLLEPRETRSFSAKLRQMVRAVQLERRLGKEGVLAAYLTLAPYGGNIEGVRAASLIYFGKEPARLSTAEVALLVALPQSPEARRPDRHPAAAMAARARVAQRGLEAGALTAAEAERANAAAMPTARRALPMLAPHLAEQVVAEQVVAAQNGGSGAAAPVDMAALEPEAAVALVPGAPGQGAEPAAKAGTNVTLAIDARLQAALQALAQERAAALGRRISAAIVVVDNATGEVRAHVGSSDYFDAERAGAVDASRAIRSPGSALKPFIYGLAFEQGLAHPETVLDDRPSRYGAWAPENFEMGFLGTVSARKALQMSLNLPAVELLAELGAPQLLARLRGAGARLVMPDDASPGLAVGLGGLGVSLVDLTMLYTGLARGGDVVPLRWRLNDPVGQSRRLTDPVAAWYVADALREAPPPANAVTGRIAFKTGTSWGYRDAWAVGYDRRYTVGVWLGRADGASVPGLVGRVAAAPVLFDVFARIGGEPQPLPQPPGVLRATTATLPPPLRHLRKEAPKTVAATLVPPLRISFPPDGSRVDLGAGTGEAMPDLALRANGGAPPLRWFVNGAPVGEAQMRRQSFWKPDGAGFARVSVMDSRGSSDSVQVRIE</sequence>
<keyword evidence="12" id="KW-1133">Transmembrane helix</keyword>
<dbReference type="EMBL" id="SLWL01000001">
    <property type="protein sequence ID" value="TCO16311.1"/>
    <property type="molecule type" value="Genomic_DNA"/>
</dbReference>
<dbReference type="SUPFAM" id="SSF53955">
    <property type="entry name" value="Lysozyme-like"/>
    <property type="match status" value="1"/>
</dbReference>
<evidence type="ECO:0000256" key="5">
    <source>
        <dbReference type="ARBA" id="ARBA00022670"/>
    </source>
</evidence>
<evidence type="ECO:0000313" key="17">
    <source>
        <dbReference type="Proteomes" id="UP000294881"/>
    </source>
</evidence>
<comment type="catalytic activity">
    <reaction evidence="11">
        <text>[GlcNAc-(1-&gt;4)-Mur2Ac(oyl-L-Ala-gamma-D-Glu-L-Lys-D-Ala-D-Ala)](n)-di-trans,octa-cis-undecaprenyl diphosphate + beta-D-GlcNAc-(1-&gt;4)-Mur2Ac(oyl-L-Ala-gamma-D-Glu-L-Lys-D-Ala-D-Ala)-di-trans,octa-cis-undecaprenyl diphosphate = [GlcNAc-(1-&gt;4)-Mur2Ac(oyl-L-Ala-gamma-D-Glu-L-Lys-D-Ala-D-Ala)](n+1)-di-trans,octa-cis-undecaprenyl diphosphate + di-trans,octa-cis-undecaprenyl diphosphate + H(+)</text>
        <dbReference type="Rhea" id="RHEA:23708"/>
        <dbReference type="Rhea" id="RHEA-COMP:9602"/>
        <dbReference type="Rhea" id="RHEA-COMP:9603"/>
        <dbReference type="ChEBI" id="CHEBI:15378"/>
        <dbReference type="ChEBI" id="CHEBI:58405"/>
        <dbReference type="ChEBI" id="CHEBI:60033"/>
        <dbReference type="ChEBI" id="CHEBI:78435"/>
        <dbReference type="EC" id="2.4.99.28"/>
    </reaction>
</comment>
<dbReference type="InterPro" id="IPR009647">
    <property type="entry name" value="PBP_C"/>
</dbReference>
<dbReference type="EC" id="2.4.99.28" evidence="10"/>
<dbReference type="Pfam" id="PF00905">
    <property type="entry name" value="Transpeptidase"/>
    <property type="match status" value="1"/>
</dbReference>
<feature type="domain" description="Penicillin-binding C-terminal" evidence="15">
    <location>
        <begin position="661"/>
        <end position="746"/>
    </location>
</feature>
<keyword evidence="17" id="KW-1185">Reference proteome</keyword>
<dbReference type="InterPro" id="IPR023346">
    <property type="entry name" value="Lysozyme-like_dom_sf"/>
</dbReference>
<dbReference type="InterPro" id="IPR001460">
    <property type="entry name" value="PCN-bd_Tpept"/>
</dbReference>
<evidence type="ECO:0000313" key="16">
    <source>
        <dbReference type="EMBL" id="TCO16311.1"/>
    </source>
</evidence>
<evidence type="ECO:0000256" key="11">
    <source>
        <dbReference type="ARBA" id="ARBA00049902"/>
    </source>
</evidence>
<dbReference type="GO" id="GO:0004180">
    <property type="term" value="F:carboxypeptidase activity"/>
    <property type="evidence" value="ECO:0007669"/>
    <property type="project" value="UniProtKB-KW"/>
</dbReference>
<keyword evidence="12" id="KW-0472">Membrane</keyword>
<comment type="caution">
    <text evidence="16">The sequence shown here is derived from an EMBL/GenBank/DDBJ whole genome shotgun (WGS) entry which is preliminary data.</text>
</comment>
<evidence type="ECO:0000256" key="3">
    <source>
        <dbReference type="ARBA" id="ARBA00007739"/>
    </source>
</evidence>
<feature type="domain" description="Glycosyl transferase family 51" evidence="14">
    <location>
        <begin position="79"/>
        <end position="244"/>
    </location>
</feature>
<keyword evidence="5" id="KW-0645">Protease</keyword>
<dbReference type="OrthoDB" id="9766909at2"/>
<accession>A0A4R2GYD9</accession>
<organism evidence="16 17">
    <name type="scientific">Camelimonas lactis</name>
    <dbReference type="NCBI Taxonomy" id="659006"/>
    <lineage>
        <taxon>Bacteria</taxon>
        <taxon>Pseudomonadati</taxon>
        <taxon>Pseudomonadota</taxon>
        <taxon>Alphaproteobacteria</taxon>
        <taxon>Hyphomicrobiales</taxon>
        <taxon>Chelatococcaceae</taxon>
        <taxon>Camelimonas</taxon>
    </lineage>
</organism>
<dbReference type="Proteomes" id="UP000294881">
    <property type="component" value="Unassembled WGS sequence"/>
</dbReference>
<dbReference type="RefSeq" id="WP_132002563.1">
    <property type="nucleotide sequence ID" value="NZ_JBHUNN010000002.1"/>
</dbReference>
<comment type="similarity">
    <text evidence="3">In the N-terminal section; belongs to the glycosyltransferase 51 family.</text>
</comment>
<dbReference type="InterPro" id="IPR012338">
    <property type="entry name" value="Beta-lactam/transpept-like"/>
</dbReference>
<keyword evidence="7" id="KW-0808">Transferase</keyword>
<dbReference type="GO" id="GO:0008955">
    <property type="term" value="F:peptidoglycan glycosyltransferase activity"/>
    <property type="evidence" value="ECO:0007669"/>
    <property type="project" value="UniProtKB-EC"/>
</dbReference>
<evidence type="ECO:0000256" key="9">
    <source>
        <dbReference type="ARBA" id="ARBA00023268"/>
    </source>
</evidence>
<dbReference type="Gene3D" id="3.40.710.10">
    <property type="entry name" value="DD-peptidase/beta-lactamase superfamily"/>
    <property type="match status" value="1"/>
</dbReference>
<protein>
    <recommendedName>
        <fullName evidence="10">peptidoglycan glycosyltransferase</fullName>
        <ecNumber evidence="10">2.4.99.28</ecNumber>
    </recommendedName>
</protein>
<feature type="domain" description="Penicillin-binding protein transpeptidase" evidence="13">
    <location>
        <begin position="364"/>
        <end position="586"/>
    </location>
</feature>
<dbReference type="InterPro" id="IPR050396">
    <property type="entry name" value="Glycosyltr_51/Transpeptidase"/>
</dbReference>
<dbReference type="GO" id="GO:0008658">
    <property type="term" value="F:penicillin binding"/>
    <property type="evidence" value="ECO:0007669"/>
    <property type="project" value="InterPro"/>
</dbReference>
<evidence type="ECO:0000256" key="10">
    <source>
        <dbReference type="ARBA" id="ARBA00044770"/>
    </source>
</evidence>
<dbReference type="PANTHER" id="PTHR32282:SF15">
    <property type="entry name" value="PENICILLIN-BINDING PROTEIN 1C"/>
    <property type="match status" value="1"/>
</dbReference>
<reference evidence="16 17" key="1">
    <citation type="submission" date="2019-03" db="EMBL/GenBank/DDBJ databases">
        <title>Genomic Encyclopedia of Type Strains, Phase IV (KMG-IV): sequencing the most valuable type-strain genomes for metagenomic binning, comparative biology and taxonomic classification.</title>
        <authorList>
            <person name="Goeker M."/>
        </authorList>
    </citation>
    <scope>NUCLEOTIDE SEQUENCE [LARGE SCALE GENOMIC DNA]</scope>
    <source>
        <strain evidence="16 17">DSM 22958</strain>
    </source>
</reference>
<dbReference type="GO" id="GO:0006508">
    <property type="term" value="P:proteolysis"/>
    <property type="evidence" value="ECO:0007669"/>
    <property type="project" value="UniProtKB-KW"/>
</dbReference>
<keyword evidence="9" id="KW-0511">Multifunctional enzyme</keyword>
<evidence type="ECO:0000256" key="1">
    <source>
        <dbReference type="ARBA" id="ARBA00004752"/>
    </source>
</evidence>
<comment type="pathway">
    <text evidence="1">Cell wall biogenesis; peptidoglycan biosynthesis.</text>
</comment>